<dbReference type="Pfam" id="PF03779">
    <property type="entry name" value="SPW"/>
    <property type="match status" value="1"/>
</dbReference>
<feature type="transmembrane region" description="Helical" evidence="1">
    <location>
        <begin position="39"/>
        <end position="61"/>
    </location>
</feature>
<keyword evidence="1" id="KW-0812">Transmembrane</keyword>
<reference evidence="3 4" key="1">
    <citation type="submission" date="2014-09" db="EMBL/GenBank/DDBJ databases">
        <title>Draft genome of Bradyrhizobium japonicum Is-34.</title>
        <authorList>
            <person name="Tsurumaru H."/>
            <person name="Yamakawa T."/>
            <person name="Hashimoto S."/>
            <person name="Okizaki K."/>
            <person name="Kanesaki Y."/>
            <person name="Yoshikawa H."/>
            <person name="Yajima S."/>
        </authorList>
    </citation>
    <scope>NUCLEOTIDE SEQUENCE [LARGE SCALE GENOMIC DNA]</scope>
    <source>
        <strain evidence="3 4">Is-34</strain>
    </source>
</reference>
<feature type="transmembrane region" description="Helical" evidence="1">
    <location>
        <begin position="68"/>
        <end position="85"/>
    </location>
</feature>
<dbReference type="AlphaFoldDB" id="A0A0A3XL68"/>
<protein>
    <recommendedName>
        <fullName evidence="2">SPW repeat-containing integral membrane domain-containing protein</fullName>
    </recommendedName>
</protein>
<accession>A0A0A3XL68</accession>
<dbReference type="EMBL" id="JRPN01000028">
    <property type="protein sequence ID" value="KGT75137.1"/>
    <property type="molecule type" value="Genomic_DNA"/>
</dbReference>
<dbReference type="InterPro" id="IPR005530">
    <property type="entry name" value="SPW"/>
</dbReference>
<sequence length="129" mass="14222">MNGREEVSIMRIQHWQDAASLLVGVWLVLSPFVLGSSGAAVWITIALGLGVVLFAVEAFVIPSYLEEWGEMLLGLALVLAPWAIGYDTTSATVSSVLSGILVILFGGWELITDRDFSTWWHDRWHHRAG</sequence>
<gene>
    <name evidence="3" type="ORF">MA20_37695</name>
</gene>
<evidence type="ECO:0000259" key="2">
    <source>
        <dbReference type="Pfam" id="PF03779"/>
    </source>
</evidence>
<feature type="transmembrane region" description="Helical" evidence="1">
    <location>
        <begin position="91"/>
        <end position="111"/>
    </location>
</feature>
<evidence type="ECO:0000256" key="1">
    <source>
        <dbReference type="SAM" id="Phobius"/>
    </source>
</evidence>
<keyword evidence="1" id="KW-1133">Transmembrane helix</keyword>
<proteinExistence type="predicted"/>
<keyword evidence="1" id="KW-0472">Membrane</keyword>
<dbReference type="Proteomes" id="UP000030377">
    <property type="component" value="Unassembled WGS sequence"/>
</dbReference>
<organism evidence="3 4">
    <name type="scientific">Bradyrhizobium japonicum</name>
    <dbReference type="NCBI Taxonomy" id="375"/>
    <lineage>
        <taxon>Bacteria</taxon>
        <taxon>Pseudomonadati</taxon>
        <taxon>Pseudomonadota</taxon>
        <taxon>Alphaproteobacteria</taxon>
        <taxon>Hyphomicrobiales</taxon>
        <taxon>Nitrobacteraceae</taxon>
        <taxon>Bradyrhizobium</taxon>
    </lineage>
</organism>
<evidence type="ECO:0000313" key="4">
    <source>
        <dbReference type="Proteomes" id="UP000030377"/>
    </source>
</evidence>
<name>A0A0A3XL68_BRAJP</name>
<evidence type="ECO:0000313" key="3">
    <source>
        <dbReference type="EMBL" id="KGT75137.1"/>
    </source>
</evidence>
<comment type="caution">
    <text evidence="3">The sequence shown here is derived from an EMBL/GenBank/DDBJ whole genome shotgun (WGS) entry which is preliminary data.</text>
</comment>
<feature type="domain" description="SPW repeat-containing integral membrane" evidence="2">
    <location>
        <begin position="15"/>
        <end position="106"/>
    </location>
</feature>
<feature type="transmembrane region" description="Helical" evidence="1">
    <location>
        <begin position="12"/>
        <end position="33"/>
    </location>
</feature>